<dbReference type="InterPro" id="IPR008335">
    <property type="entry name" value="Mopterin_OxRdtase_euk"/>
</dbReference>
<protein>
    <submittedName>
        <fullName evidence="3">Telomere recombination family protein</fullName>
    </submittedName>
</protein>
<dbReference type="VEuPathDB" id="FungiDB:ATCC64974_36480"/>
<dbReference type="VEuPathDB" id="FungiDB:M747DRAFT_116220"/>
<dbReference type="GO" id="GO:0043546">
    <property type="term" value="F:molybdopterin cofactor binding"/>
    <property type="evidence" value="ECO:0007669"/>
    <property type="project" value="TreeGrafter"/>
</dbReference>
<dbReference type="Proteomes" id="UP000197666">
    <property type="component" value="Unassembled WGS sequence"/>
</dbReference>
<dbReference type="VEuPathDB" id="FungiDB:ASPNIDRAFT2_140652"/>
<dbReference type="PANTHER" id="PTHR19372:SF7">
    <property type="entry name" value="SULFITE OXIDASE, MITOCHONDRIAL"/>
    <property type="match status" value="1"/>
</dbReference>
<organism evidence="3 4">
    <name type="scientific">Aspergillus niger</name>
    <dbReference type="NCBI Taxonomy" id="5061"/>
    <lineage>
        <taxon>Eukaryota</taxon>
        <taxon>Fungi</taxon>
        <taxon>Dikarya</taxon>
        <taxon>Ascomycota</taxon>
        <taxon>Pezizomycotina</taxon>
        <taxon>Eurotiomycetes</taxon>
        <taxon>Eurotiomycetidae</taxon>
        <taxon>Eurotiales</taxon>
        <taxon>Aspergillaceae</taxon>
        <taxon>Aspergillus</taxon>
        <taxon>Aspergillus subgen. Circumdati</taxon>
    </lineage>
</organism>
<sequence length="586" mass="66726">MYEVMADGSLPAVDFSDGRGSIPDSEHKSLTNIHPKGFFIRHPPAPHKLDEDLTPESKLFQTIHMGAAVVDASRWTLIVDGLVERPFSINIEQLRQMPSQTVTSFHECYGSPINPPTKNVWRIGNVQWTGVPLRYLLSIARPDLERGLFVWSDGLDSGTFAGVTTDRYQKDLPIEKALSCEVLVAYEMNGQSLTKERGGPVRLVVPGWFGTNSTKWLCRLSVQTTRSMGPFTTVFYNELDPSDSEGIRRRPVWRVEPNSMIVRPRPDEVVLGPGYVEGWGRAWGEDEISRVEISLDGNTWKEANVALRKQFEWQLFTFRVQVDRSVTAARPEETSEIYTAVTTNATAKYFSHREEFSFDQRGFSTILRNEAGPLFEGQNARRLRTNTHPGAVRFTPELPKWKQDAIASFEMVTYTKIFLQFPYSFWPQTQYLYYADPVERGYYPLFQPLDLPGVLEGSNILIATVVNGEAYRVEQQSEAETRSEIMEVLRKMFKDKDVPDPMDIYYARWTQEPWSYGSYSNWPPGVSARTHQHLRENVGRVLFAGEATSPQFSGFLHGAYYEGKRAAESIASCLRGPRWGDCDFSK</sequence>
<dbReference type="Gene3D" id="3.50.50.60">
    <property type="entry name" value="FAD/NAD(P)-binding domain"/>
    <property type="match status" value="1"/>
</dbReference>
<dbReference type="InterPro" id="IPR036188">
    <property type="entry name" value="FAD/NAD-bd_sf"/>
</dbReference>
<name>A0A505HYT2_ASPNG</name>
<evidence type="ECO:0000259" key="2">
    <source>
        <dbReference type="Pfam" id="PF01593"/>
    </source>
</evidence>
<evidence type="ECO:0000313" key="3">
    <source>
        <dbReference type="EMBL" id="TPR06166.1"/>
    </source>
</evidence>
<dbReference type="VEuPathDB" id="FungiDB:ATCC64974_36470"/>
<evidence type="ECO:0000259" key="1">
    <source>
        <dbReference type="Pfam" id="PF00174"/>
    </source>
</evidence>
<dbReference type="GO" id="GO:0005739">
    <property type="term" value="C:mitochondrion"/>
    <property type="evidence" value="ECO:0007669"/>
    <property type="project" value="TreeGrafter"/>
</dbReference>
<dbReference type="GO" id="GO:0008482">
    <property type="term" value="F:sulfite oxidase activity"/>
    <property type="evidence" value="ECO:0007669"/>
    <property type="project" value="TreeGrafter"/>
</dbReference>
<feature type="domain" description="Oxidoreductase molybdopterin-binding" evidence="1">
    <location>
        <begin position="65"/>
        <end position="229"/>
    </location>
</feature>
<dbReference type="Pfam" id="PF01593">
    <property type="entry name" value="Amino_oxidase"/>
    <property type="match status" value="1"/>
</dbReference>
<dbReference type="VEuPathDB" id="FungiDB:An12g06030"/>
<feature type="domain" description="Amine oxidase" evidence="2">
    <location>
        <begin position="391"/>
        <end position="570"/>
    </location>
</feature>
<dbReference type="Pfam" id="PF00174">
    <property type="entry name" value="Oxidored_molyb"/>
    <property type="match status" value="1"/>
</dbReference>
<dbReference type="EMBL" id="NKJJ02000010">
    <property type="protein sequence ID" value="TPR06166.1"/>
    <property type="molecule type" value="Genomic_DNA"/>
</dbReference>
<dbReference type="SUPFAM" id="SSF54373">
    <property type="entry name" value="FAD-linked reductases, C-terminal domain"/>
    <property type="match status" value="1"/>
</dbReference>
<dbReference type="GO" id="GO:0006790">
    <property type="term" value="P:sulfur compound metabolic process"/>
    <property type="evidence" value="ECO:0007669"/>
    <property type="project" value="TreeGrafter"/>
</dbReference>
<accession>A0A505HYT2</accession>
<evidence type="ECO:0000313" key="4">
    <source>
        <dbReference type="Proteomes" id="UP000197666"/>
    </source>
</evidence>
<dbReference type="GO" id="GO:0020037">
    <property type="term" value="F:heme binding"/>
    <property type="evidence" value="ECO:0007669"/>
    <property type="project" value="TreeGrafter"/>
</dbReference>
<reference evidence="4" key="1">
    <citation type="submission" date="2018-10" db="EMBL/GenBank/DDBJ databases">
        <title>FDA dAtabase for Regulatory Grade micrObial Sequences (FDA-ARGOS): Supporting development and validation of Infectious Disease Dx tests.</title>
        <authorList>
            <person name="Kerrigan L."/>
            <person name="Tallon L."/>
            <person name="Sadzewicz L."/>
            <person name="Sengamalay N."/>
            <person name="Ott S."/>
            <person name="Godinez A."/>
            <person name="Nagaraj S."/>
            <person name="Vavikolanu K."/>
            <person name="Nadendla S."/>
            <person name="George J."/>
            <person name="Sichtig H."/>
        </authorList>
    </citation>
    <scope>NUCLEOTIDE SEQUENCE [LARGE SCALE GENOMIC DNA]</scope>
    <source>
        <strain evidence="4">FDAARGOS_311</strain>
    </source>
</reference>
<dbReference type="VEuPathDB" id="FungiDB:An13g02480"/>
<comment type="caution">
    <text evidence="3">The sequence shown here is derived from an EMBL/GenBank/DDBJ whole genome shotgun (WGS) entry which is preliminary data.</text>
</comment>
<dbReference type="PANTHER" id="PTHR19372">
    <property type="entry name" value="SULFITE REDUCTASE"/>
    <property type="match status" value="1"/>
</dbReference>
<dbReference type="AlphaFoldDB" id="A0A505HYT2"/>
<dbReference type="InterPro" id="IPR036374">
    <property type="entry name" value="OxRdtase_Mopterin-bd_sf"/>
</dbReference>
<dbReference type="SUPFAM" id="SSF51905">
    <property type="entry name" value="FAD/NAD(P)-binding domain"/>
    <property type="match status" value="1"/>
</dbReference>
<dbReference type="InterPro" id="IPR002937">
    <property type="entry name" value="Amino_oxidase"/>
</dbReference>
<dbReference type="Gene3D" id="2.60.40.650">
    <property type="match status" value="1"/>
</dbReference>
<proteinExistence type="predicted"/>
<gene>
    <name evidence="3" type="ORF">CAN33_0020055</name>
</gene>
<dbReference type="Gene3D" id="3.90.660.10">
    <property type="match status" value="1"/>
</dbReference>
<dbReference type="PRINTS" id="PR00407">
    <property type="entry name" value="EUMOPTERIN"/>
</dbReference>
<dbReference type="VEuPathDB" id="FungiDB:ASPNIDRAFT2_42288"/>
<dbReference type="VEuPathDB" id="FungiDB:M747DRAFT_362517"/>
<dbReference type="InterPro" id="IPR000572">
    <property type="entry name" value="OxRdtase_Mopterin-bd_dom"/>
</dbReference>
<dbReference type="SUPFAM" id="SSF56524">
    <property type="entry name" value="Oxidoreductase molybdopterin-binding domain"/>
    <property type="match status" value="1"/>
</dbReference>
<dbReference type="Gene3D" id="3.90.420.10">
    <property type="entry name" value="Oxidoreductase, molybdopterin-binding domain"/>
    <property type="match status" value="1"/>
</dbReference>